<evidence type="ECO:0000313" key="2">
    <source>
        <dbReference type="Proteomes" id="UP000014028"/>
    </source>
</evidence>
<evidence type="ECO:0000313" key="1">
    <source>
        <dbReference type="EMBL" id="EOQ01062.1"/>
    </source>
</evidence>
<reference evidence="1 2" key="1">
    <citation type="submission" date="2012-12" db="EMBL/GenBank/DDBJ databases">
        <title>The Genome Sequence of Bacillus cereus VD184.</title>
        <authorList>
            <consortium name="The Broad Institute Genome Sequencing Platform"/>
            <consortium name="The Broad Institute Genome Sequencing Center for Infectious Disease"/>
            <person name="Feldgarden M."/>
            <person name="Van der Auwera G.A."/>
            <person name="Mahillon J."/>
            <person name="Duprez V."/>
            <person name="Timmery S."/>
            <person name="Mattelet C."/>
            <person name="Dierick K."/>
            <person name="Sun M."/>
            <person name="Yu Z."/>
            <person name="Zhu L."/>
            <person name="Hu X."/>
            <person name="Shank E.B."/>
            <person name="Swiecicka I."/>
            <person name="Hansen B.M."/>
            <person name="Andrup L."/>
            <person name="Walker B."/>
            <person name="Young S.K."/>
            <person name="Zeng Q."/>
            <person name="Gargeya S."/>
            <person name="Fitzgerald M."/>
            <person name="Haas B."/>
            <person name="Abouelleil A."/>
            <person name="Alvarado L."/>
            <person name="Arachchi H.M."/>
            <person name="Berlin A.M."/>
            <person name="Chapman S.B."/>
            <person name="Dewar J."/>
            <person name="Goldberg J."/>
            <person name="Griggs A."/>
            <person name="Gujja S."/>
            <person name="Hansen M."/>
            <person name="Howarth C."/>
            <person name="Imamovic A."/>
            <person name="Larimer J."/>
            <person name="McCowan C."/>
            <person name="Murphy C."/>
            <person name="Neiman D."/>
            <person name="Pearson M."/>
            <person name="Priest M."/>
            <person name="Roberts A."/>
            <person name="Saif S."/>
            <person name="Shea T."/>
            <person name="Sisk P."/>
            <person name="Sykes S."/>
            <person name="Wortman J."/>
            <person name="Nusbaum C."/>
            <person name="Birren B."/>
        </authorList>
    </citation>
    <scope>NUCLEOTIDE SEQUENCE [LARGE SCALE GENOMIC DNA]</scope>
    <source>
        <strain evidence="1 2">VD184</strain>
    </source>
</reference>
<protein>
    <submittedName>
        <fullName evidence="1">Uncharacterized protein</fullName>
    </submittedName>
</protein>
<dbReference type="Proteomes" id="UP000014028">
    <property type="component" value="Unassembled WGS sequence"/>
</dbReference>
<dbReference type="EMBL" id="AHFK01000112">
    <property type="protein sequence ID" value="EOQ01062.1"/>
    <property type="molecule type" value="Genomic_DNA"/>
</dbReference>
<comment type="caution">
    <text evidence="1">The sequence shown here is derived from an EMBL/GenBank/DDBJ whole genome shotgun (WGS) entry which is preliminary data.</text>
</comment>
<gene>
    <name evidence="1" type="ORF">IKC_06570</name>
</gene>
<sequence length="305" mass="32952">MYQKDYTWREVPLTIPPKSHYTHTFTDTVKPNHYDINNLSVTTLYAGVRVTKPSTSEYELVVPPNGRNIFARPEPSGQIHLYNDGDVEARIILTSFYAPFNPTILANNGNGGTSQSGGGSFEGNVIVKGFSSALPAGNNNIGRVVVTEMPAISFMLQTLPPGTNHIGSVTVAKLPPLAEGKSYIGQVGVTGGVSITDMPPINVTNDPIRSSCMAWEGTVNNSIVVFDMLDKNVLKFNYIVNEGDTDLFVNFDTYIVNTTDLQGKNGVGATIRLKPGESITDFTRKTSKVNMTRTSGSGTVRILGV</sequence>
<organism evidence="1 2">
    <name type="scientific">Bacillus cereus VD184</name>
    <dbReference type="NCBI Taxonomy" id="1053242"/>
    <lineage>
        <taxon>Bacteria</taxon>
        <taxon>Bacillati</taxon>
        <taxon>Bacillota</taxon>
        <taxon>Bacilli</taxon>
        <taxon>Bacillales</taxon>
        <taxon>Bacillaceae</taxon>
        <taxon>Bacillus</taxon>
        <taxon>Bacillus cereus group</taxon>
    </lineage>
</organism>
<dbReference type="AlphaFoldDB" id="A0A9W5R0H6"/>
<accession>A0A9W5R0H6</accession>
<name>A0A9W5R0H6_BACCE</name>
<proteinExistence type="predicted"/>